<evidence type="ECO:0000313" key="2">
    <source>
        <dbReference type="Proteomes" id="UP000712600"/>
    </source>
</evidence>
<dbReference type="AlphaFoldDB" id="A0A8S9QQU0"/>
<name>A0A8S9QQU0_BRACR</name>
<gene>
    <name evidence="1" type="ORF">F2Q69_00023833</name>
</gene>
<accession>A0A8S9QQU0</accession>
<reference evidence="1" key="1">
    <citation type="submission" date="2019-12" db="EMBL/GenBank/DDBJ databases">
        <title>Genome sequencing and annotation of Brassica cretica.</title>
        <authorList>
            <person name="Studholme D.J."/>
            <person name="Sarris P."/>
        </authorList>
    </citation>
    <scope>NUCLEOTIDE SEQUENCE</scope>
    <source>
        <strain evidence="1">PFS-109/04</strain>
        <tissue evidence="1">Leaf</tissue>
    </source>
</reference>
<sequence length="58" mass="6496">MINRETTVYLVETNPPTKSSQRSPGLARRFRTAIAHVAAPDFDAIRSFFTNLPMSISD</sequence>
<dbReference type="EMBL" id="QGKX02001290">
    <property type="protein sequence ID" value="KAF3541068.1"/>
    <property type="molecule type" value="Genomic_DNA"/>
</dbReference>
<organism evidence="1 2">
    <name type="scientific">Brassica cretica</name>
    <name type="common">Mustard</name>
    <dbReference type="NCBI Taxonomy" id="69181"/>
    <lineage>
        <taxon>Eukaryota</taxon>
        <taxon>Viridiplantae</taxon>
        <taxon>Streptophyta</taxon>
        <taxon>Embryophyta</taxon>
        <taxon>Tracheophyta</taxon>
        <taxon>Spermatophyta</taxon>
        <taxon>Magnoliopsida</taxon>
        <taxon>eudicotyledons</taxon>
        <taxon>Gunneridae</taxon>
        <taxon>Pentapetalae</taxon>
        <taxon>rosids</taxon>
        <taxon>malvids</taxon>
        <taxon>Brassicales</taxon>
        <taxon>Brassicaceae</taxon>
        <taxon>Brassiceae</taxon>
        <taxon>Brassica</taxon>
    </lineage>
</organism>
<comment type="caution">
    <text evidence="1">The sequence shown here is derived from an EMBL/GenBank/DDBJ whole genome shotgun (WGS) entry which is preliminary data.</text>
</comment>
<dbReference type="Proteomes" id="UP000712600">
    <property type="component" value="Unassembled WGS sequence"/>
</dbReference>
<evidence type="ECO:0000313" key="1">
    <source>
        <dbReference type="EMBL" id="KAF3541068.1"/>
    </source>
</evidence>
<proteinExistence type="predicted"/>
<protein>
    <submittedName>
        <fullName evidence="1">Uncharacterized protein</fullName>
    </submittedName>
</protein>